<gene>
    <name evidence="21" type="ORF">FWK35_00006147</name>
</gene>
<dbReference type="PANTHER" id="PTHR46481:SF10">
    <property type="entry name" value="ZINC FINGER BED DOMAIN-CONTAINING PROTEIN 39"/>
    <property type="match status" value="1"/>
</dbReference>
<evidence type="ECO:0000256" key="11">
    <source>
        <dbReference type="ARBA" id="ARBA00022918"/>
    </source>
</evidence>
<evidence type="ECO:0000256" key="2">
    <source>
        <dbReference type="ARBA" id="ARBA00012493"/>
    </source>
</evidence>
<dbReference type="InterPro" id="IPR041373">
    <property type="entry name" value="RT_RNaseH"/>
</dbReference>
<dbReference type="Pfam" id="PF05699">
    <property type="entry name" value="Dimer_Tnp_hAT"/>
    <property type="match status" value="1"/>
</dbReference>
<keyword evidence="13" id="KW-0238">DNA-binding</keyword>
<evidence type="ECO:0000256" key="15">
    <source>
        <dbReference type="ARBA" id="ARBA00023242"/>
    </source>
</evidence>
<evidence type="ECO:0000256" key="16">
    <source>
        <dbReference type="PROSITE-ProRule" id="PRU00047"/>
    </source>
</evidence>
<dbReference type="Proteomes" id="UP000478052">
    <property type="component" value="Unassembled WGS sequence"/>
</dbReference>
<dbReference type="GO" id="GO:0004190">
    <property type="term" value="F:aspartic-type endopeptidase activity"/>
    <property type="evidence" value="ECO:0007669"/>
    <property type="project" value="InterPro"/>
</dbReference>
<evidence type="ECO:0000256" key="8">
    <source>
        <dbReference type="ARBA" id="ARBA00022771"/>
    </source>
</evidence>
<dbReference type="InterPro" id="IPR036236">
    <property type="entry name" value="Znf_C2H2_sf"/>
</dbReference>
<dbReference type="SUPFAM" id="SSF50630">
    <property type="entry name" value="Acid proteases"/>
    <property type="match status" value="1"/>
</dbReference>
<dbReference type="GO" id="GO:0005634">
    <property type="term" value="C:nucleus"/>
    <property type="evidence" value="ECO:0007669"/>
    <property type="project" value="UniProtKB-SubCell"/>
</dbReference>
<dbReference type="GO" id="GO:0009791">
    <property type="term" value="P:post-embryonic development"/>
    <property type="evidence" value="ECO:0007669"/>
    <property type="project" value="UniProtKB-ARBA"/>
</dbReference>
<evidence type="ECO:0000259" key="20">
    <source>
        <dbReference type="PROSITE" id="PS50808"/>
    </source>
</evidence>
<evidence type="ECO:0000256" key="5">
    <source>
        <dbReference type="ARBA" id="ARBA00022722"/>
    </source>
</evidence>
<evidence type="ECO:0000256" key="4">
    <source>
        <dbReference type="ARBA" id="ARBA00022695"/>
    </source>
</evidence>
<dbReference type="CDD" id="cd00303">
    <property type="entry name" value="retropepsin_like"/>
    <property type="match status" value="1"/>
</dbReference>
<keyword evidence="8 16" id="KW-0863">Zinc-finger</keyword>
<keyword evidence="22" id="KW-1185">Reference proteome</keyword>
<dbReference type="Pfam" id="PF13650">
    <property type="entry name" value="Asp_protease_2"/>
    <property type="match status" value="1"/>
</dbReference>
<comment type="caution">
    <text evidence="21">The sequence shown here is derived from an EMBL/GenBank/DDBJ whole genome shotgun (WGS) entry which is preliminary data.</text>
</comment>
<dbReference type="InterPro" id="IPR012337">
    <property type="entry name" value="RNaseH-like_sf"/>
</dbReference>
<dbReference type="SUPFAM" id="SSF140996">
    <property type="entry name" value="Hermes dimerisation domain"/>
    <property type="match status" value="1"/>
</dbReference>
<dbReference type="InterPro" id="IPR003656">
    <property type="entry name" value="Znf_BED"/>
</dbReference>
<evidence type="ECO:0000259" key="18">
    <source>
        <dbReference type="PROSITE" id="PS50158"/>
    </source>
</evidence>
<reference evidence="21 22" key="1">
    <citation type="submission" date="2019-08" db="EMBL/GenBank/DDBJ databases">
        <title>Whole genome of Aphis craccivora.</title>
        <authorList>
            <person name="Voronova N.V."/>
            <person name="Shulinski R.S."/>
            <person name="Bandarenka Y.V."/>
            <person name="Zhorov D.G."/>
            <person name="Warner D."/>
        </authorList>
    </citation>
    <scope>NUCLEOTIDE SEQUENCE [LARGE SCALE GENOMIC DNA]</scope>
    <source>
        <strain evidence="21">180601</strain>
        <tissue evidence="21">Whole Body</tissue>
    </source>
</reference>
<dbReference type="InterPro" id="IPR008906">
    <property type="entry name" value="HATC_C_dom"/>
</dbReference>
<evidence type="ECO:0000313" key="22">
    <source>
        <dbReference type="Proteomes" id="UP000478052"/>
    </source>
</evidence>
<proteinExistence type="predicted"/>
<dbReference type="CDD" id="cd09274">
    <property type="entry name" value="RNase_HI_RT_Ty3"/>
    <property type="match status" value="1"/>
</dbReference>
<dbReference type="Pfam" id="PF00098">
    <property type="entry name" value="zf-CCHC"/>
    <property type="match status" value="1"/>
</dbReference>
<keyword evidence="9" id="KW-0378">Hydrolase</keyword>
<evidence type="ECO:0000256" key="13">
    <source>
        <dbReference type="ARBA" id="ARBA00023125"/>
    </source>
</evidence>
<feature type="compositionally biased region" description="Polar residues" evidence="17">
    <location>
        <begin position="1021"/>
        <end position="1031"/>
    </location>
</feature>
<accession>A0A6G0ZII8</accession>
<evidence type="ECO:0000256" key="9">
    <source>
        <dbReference type="ARBA" id="ARBA00022801"/>
    </source>
</evidence>
<dbReference type="GO" id="GO:0003964">
    <property type="term" value="F:RNA-directed DNA polymerase activity"/>
    <property type="evidence" value="ECO:0007669"/>
    <property type="project" value="UniProtKB-KW"/>
</dbReference>
<dbReference type="InterPro" id="IPR001878">
    <property type="entry name" value="Znf_CCHC"/>
</dbReference>
<dbReference type="SUPFAM" id="SSF53098">
    <property type="entry name" value="Ribonuclease H-like"/>
    <property type="match status" value="1"/>
</dbReference>
<evidence type="ECO:0000259" key="19">
    <source>
        <dbReference type="PROSITE" id="PS50175"/>
    </source>
</evidence>
<feature type="region of interest" description="Disordered" evidence="17">
    <location>
        <begin position="990"/>
        <end position="1031"/>
    </location>
</feature>
<dbReference type="PANTHER" id="PTHR46481">
    <property type="entry name" value="ZINC FINGER BED DOMAIN-CONTAINING PROTEIN 4"/>
    <property type="match status" value="1"/>
</dbReference>
<dbReference type="SMART" id="SM00614">
    <property type="entry name" value="ZnF_BED"/>
    <property type="match status" value="1"/>
</dbReference>
<dbReference type="GO" id="GO:0046983">
    <property type="term" value="F:protein dimerization activity"/>
    <property type="evidence" value="ECO:0007669"/>
    <property type="project" value="InterPro"/>
</dbReference>
<dbReference type="GO" id="GO:0003677">
    <property type="term" value="F:DNA binding"/>
    <property type="evidence" value="ECO:0007669"/>
    <property type="project" value="UniProtKB-KW"/>
</dbReference>
<dbReference type="InterPro" id="IPR043128">
    <property type="entry name" value="Rev_trsase/Diguanyl_cyclase"/>
</dbReference>
<keyword evidence="6" id="KW-0479">Metal-binding</keyword>
<keyword evidence="3" id="KW-0808">Transferase</keyword>
<comment type="subcellular location">
    <subcellularLocation>
        <location evidence="1">Nucleus</location>
    </subcellularLocation>
</comment>
<dbReference type="Gene3D" id="3.30.70.270">
    <property type="match status" value="1"/>
</dbReference>
<dbReference type="GO" id="GO:0006508">
    <property type="term" value="P:proteolysis"/>
    <property type="evidence" value="ECO:0007669"/>
    <property type="project" value="InterPro"/>
</dbReference>
<keyword evidence="4" id="KW-0548">Nucleotidyltransferase</keyword>
<keyword evidence="10" id="KW-0862">Zinc</keyword>
<keyword evidence="14" id="KW-0804">Transcription</keyword>
<dbReference type="SUPFAM" id="SSF57756">
    <property type="entry name" value="Retrovirus zinc finger-like domains"/>
    <property type="match status" value="1"/>
</dbReference>
<dbReference type="GO" id="GO:0004519">
    <property type="term" value="F:endonuclease activity"/>
    <property type="evidence" value="ECO:0007669"/>
    <property type="project" value="UniProtKB-KW"/>
</dbReference>
<dbReference type="InterPro" id="IPR021109">
    <property type="entry name" value="Peptidase_aspartic_dom_sf"/>
</dbReference>
<evidence type="ECO:0000313" key="21">
    <source>
        <dbReference type="EMBL" id="KAF0770977.1"/>
    </source>
</evidence>
<feature type="domain" description="CCHC-type" evidence="18">
    <location>
        <begin position="323"/>
        <end position="338"/>
    </location>
</feature>
<dbReference type="SUPFAM" id="SSF56672">
    <property type="entry name" value="DNA/RNA polymerases"/>
    <property type="match status" value="1"/>
</dbReference>
<feature type="domain" description="CCHC-type" evidence="18">
    <location>
        <begin position="300"/>
        <end position="315"/>
    </location>
</feature>
<keyword evidence="12" id="KW-0805">Transcription regulation</keyword>
<dbReference type="InterPro" id="IPR043502">
    <property type="entry name" value="DNA/RNA_pol_sf"/>
</dbReference>
<feature type="region of interest" description="Disordered" evidence="17">
    <location>
        <begin position="819"/>
        <end position="840"/>
    </location>
</feature>
<evidence type="ECO:0000256" key="10">
    <source>
        <dbReference type="ARBA" id="ARBA00022833"/>
    </source>
</evidence>
<dbReference type="GO" id="GO:0042575">
    <property type="term" value="C:DNA polymerase complex"/>
    <property type="evidence" value="ECO:0007669"/>
    <property type="project" value="UniProtKB-ARBA"/>
</dbReference>
<organism evidence="21 22">
    <name type="scientific">Aphis craccivora</name>
    <name type="common">Cowpea aphid</name>
    <dbReference type="NCBI Taxonomy" id="307492"/>
    <lineage>
        <taxon>Eukaryota</taxon>
        <taxon>Metazoa</taxon>
        <taxon>Ecdysozoa</taxon>
        <taxon>Arthropoda</taxon>
        <taxon>Hexapoda</taxon>
        <taxon>Insecta</taxon>
        <taxon>Pterygota</taxon>
        <taxon>Neoptera</taxon>
        <taxon>Paraneoptera</taxon>
        <taxon>Hemiptera</taxon>
        <taxon>Sternorrhyncha</taxon>
        <taxon>Aphidomorpha</taxon>
        <taxon>Aphidoidea</taxon>
        <taxon>Aphididae</taxon>
        <taxon>Aphidini</taxon>
        <taxon>Aphis</taxon>
        <taxon>Aphis</taxon>
    </lineage>
</organism>
<keyword evidence="7" id="KW-0255">Endonuclease</keyword>
<dbReference type="EC" id="2.7.7.49" evidence="2"/>
<evidence type="ECO:0000256" key="1">
    <source>
        <dbReference type="ARBA" id="ARBA00004123"/>
    </source>
</evidence>
<dbReference type="EMBL" id="VUJU01000356">
    <property type="protein sequence ID" value="KAF0770977.1"/>
    <property type="molecule type" value="Genomic_DNA"/>
</dbReference>
<evidence type="ECO:0000256" key="12">
    <source>
        <dbReference type="ARBA" id="ARBA00023015"/>
    </source>
</evidence>
<dbReference type="InterPro" id="IPR001995">
    <property type="entry name" value="Peptidase_A2_cat"/>
</dbReference>
<feature type="domain" description="Peptidase A2" evidence="19">
    <location>
        <begin position="367"/>
        <end position="450"/>
    </location>
</feature>
<evidence type="ECO:0000256" key="3">
    <source>
        <dbReference type="ARBA" id="ARBA00022679"/>
    </source>
</evidence>
<keyword evidence="11" id="KW-0695">RNA-directed DNA polymerase</keyword>
<dbReference type="Gene3D" id="2.40.70.10">
    <property type="entry name" value="Acid Proteases"/>
    <property type="match status" value="1"/>
</dbReference>
<dbReference type="PROSITE" id="PS50808">
    <property type="entry name" value="ZF_BED"/>
    <property type="match status" value="1"/>
</dbReference>
<keyword evidence="15" id="KW-0539">Nucleus</keyword>
<dbReference type="InterPro" id="IPR036875">
    <property type="entry name" value="Znf_CCHC_sf"/>
</dbReference>
<dbReference type="SMART" id="SM00343">
    <property type="entry name" value="ZnF_C2HC"/>
    <property type="match status" value="2"/>
</dbReference>
<dbReference type="FunFam" id="3.30.70.270:FF:000020">
    <property type="entry name" value="Transposon Tf2-6 polyprotein-like Protein"/>
    <property type="match status" value="1"/>
</dbReference>
<protein>
    <recommendedName>
        <fullName evidence="2">RNA-directed DNA polymerase</fullName>
        <ecNumber evidence="2">2.7.7.49</ecNumber>
    </recommendedName>
</protein>
<dbReference type="InterPro" id="IPR052035">
    <property type="entry name" value="ZnF_BED_domain_contain"/>
</dbReference>
<dbReference type="SUPFAM" id="SSF57667">
    <property type="entry name" value="beta-beta-alpha zinc fingers"/>
    <property type="match status" value="1"/>
</dbReference>
<evidence type="ECO:0000256" key="6">
    <source>
        <dbReference type="ARBA" id="ARBA00022723"/>
    </source>
</evidence>
<dbReference type="Pfam" id="PF02892">
    <property type="entry name" value="zf-BED"/>
    <property type="match status" value="1"/>
</dbReference>
<dbReference type="PROSITE" id="PS50175">
    <property type="entry name" value="ASP_PROT_RETROV"/>
    <property type="match status" value="1"/>
</dbReference>
<dbReference type="Gene3D" id="4.10.60.10">
    <property type="entry name" value="Zinc finger, CCHC-type"/>
    <property type="match status" value="1"/>
</dbReference>
<evidence type="ECO:0000256" key="14">
    <source>
        <dbReference type="ARBA" id="ARBA00023163"/>
    </source>
</evidence>
<keyword evidence="5" id="KW-0540">Nuclease</keyword>
<dbReference type="OrthoDB" id="6613480at2759"/>
<dbReference type="PROSITE" id="PS50158">
    <property type="entry name" value="ZF_CCHC"/>
    <property type="match status" value="2"/>
</dbReference>
<feature type="domain" description="BED-type" evidence="20">
    <location>
        <begin position="924"/>
        <end position="975"/>
    </location>
</feature>
<dbReference type="GO" id="GO:0008270">
    <property type="term" value="F:zinc ion binding"/>
    <property type="evidence" value="ECO:0007669"/>
    <property type="project" value="UniProtKB-KW"/>
</dbReference>
<name>A0A6G0ZII8_APHCR</name>
<evidence type="ECO:0000256" key="7">
    <source>
        <dbReference type="ARBA" id="ARBA00022759"/>
    </source>
</evidence>
<feature type="compositionally biased region" description="Low complexity" evidence="17">
    <location>
        <begin position="997"/>
        <end position="1009"/>
    </location>
</feature>
<sequence>MADNNMGDERPKEPTSIQAPSYVELINLVAQLKQQSERSLALQAEVETLRKMISVADVSEPVVVPAAVAAPTMRPEYRVVPDLSRAMTAFTGDESPLQAEDWLEEIKGMTTLNRWPFEYVLQYVRMHLTGPAKDWFTGREFSDWHELERKFRLVFVRDACSADREDEMRARKQGPTETLISYMQPKLRMCRGIGHSFVVSKDYVLRGLRSREMGKYAVGRTHAGEEELLGDLLNWERMSTLHAPAVSPKYVVPQNAKGTPVRLLPKKRMDEKANLNKWKKFDKTVVETSGSNSEAFTANCWVCKKAGHLSRDCPDKASRKPVCFGCGVEGHIRPNCPEKEQTNFAEVIPVTSSHPYKKVGLVNNREVEVLLDTGSHHSLIKASVAIRCDLRVKPSERPLYGIGSTTVPSVCAVGEVETNVVLDGVNPGKVLLLVVPDAVQAPDMIVGRSWLDHPSVAYHKTHGCLYIYDAETSADDMAVGVTSHAEEADYLHVLEVDHEPPTRQMLELSDFEFVSTEATQEERNNLLALVNEYRICFAKNLDELGCTPLMRVDIREVPGSLPVDIHEVRRFLGLTGFFRRFVHKYAVVAEPLTRLMRGERAFKWAEEQQVAFDSLRWNLTSDAVQTMFRKEAASTELHTDASALGLGAMLLQSSVEGDPLKLVYCASRKTSDAETRYHSSKLELLCVVWAVNKLRQFLLGIKFTVYTDCQALTYLNSSKSVNAQVARWYDALQEYDFEVKYRPGVRMAHVDALSRAPVEDEESLDKALAERQTVCVLITLEERVIMCQTADKTELPSDHEEEGELGDLRSELTNDEGLLLPDSRLPAAPGASIPDDRRSQRVVHKPAWMRDYTCITSRNNASISNFGGCFQWKSEYPWCIIDVKSKTFYNSFQKNREKQKKSDRKTGIFTQNHIHQSSMAPHRVKSSEVWNHFTQSEYQKAKCDYCSSILSTSGGSMNNLWRHLKTVHSTIPLNRNQRNLIVENIEEPAESSIIQPSTSNNGAAASTASRPQGLSRRPREGQSSISSYFNQTRPLNVNNQKRIDHQLTKMIVKGYYPFDIVEDEEFKNLLKMLNGGYSLPSRKTISNTLIPNLYHQTYEQVKTLMTDSFAVCLTTDGWTSVKNESFMGITAHFINEDALLQSVCLGCEMFDDKHTTNNLSTYLKNTVGEWNIQNKITAVVSDNAPNIVGAIKKCNYRHVPCFAHSINLVVQSGLKEISGVQKKVKSIVEYFKRSSHALSKLQSTQNQMGLTPLKLKQDVVTQWNSTQDMFQRIIQIKDAVISTMALLQCDVEPLTVSEWMIVENASEVLKIFSEITIEISSEKYVSISKVLIFIRVMVGTMESFEKNMALPDMTKKMVTTLLEKLNSRFRGYEDNEIVTQAALLDPRFKKLAFDGYHVRKLEIAMDQLKAKVCQVIITEKENPTTVLDTNNNSVASTSTSLVWKMFDDQYSQNNVRVNPTAAGIIELDKYMNEPLINRHEDPLKWWTAHKLLYPRLFIIVKKRLCILATSVPCERLFSKAGLVITERRNRMLASKSSKERLNGLALLSVHRTIDINIDEVPNL</sequence>
<dbReference type="Pfam" id="PF17917">
    <property type="entry name" value="RT_RNaseH"/>
    <property type="match status" value="1"/>
</dbReference>
<evidence type="ECO:0000256" key="17">
    <source>
        <dbReference type="SAM" id="MobiDB-lite"/>
    </source>
</evidence>